<dbReference type="Pfam" id="PF13855">
    <property type="entry name" value="LRR_8"/>
    <property type="match status" value="1"/>
</dbReference>
<evidence type="ECO:0000313" key="2">
    <source>
        <dbReference type="EMBL" id="MCD7454354.1"/>
    </source>
</evidence>
<proteinExistence type="predicted"/>
<sequence length="122" mass="13491">MGKQLLSSIGKQLFETRIIPYWFHGYCGDWYGVKCFNGSVNRLNITNDGVIGTLYDFSFSSLPFLEYVGLSINQLYDTIPPAIENLTNLVYLDLSANQFSGIIPPQIGSLTKLGPSSSLTTN</sequence>
<protein>
    <submittedName>
        <fullName evidence="2">Uncharacterized protein</fullName>
    </submittedName>
</protein>
<comment type="caution">
    <text evidence="2">The sequence shown here is derived from an EMBL/GenBank/DDBJ whole genome shotgun (WGS) entry which is preliminary data.</text>
</comment>
<gene>
    <name evidence="2" type="ORF">HAX54_024443</name>
</gene>
<evidence type="ECO:0000256" key="1">
    <source>
        <dbReference type="ARBA" id="ARBA00022729"/>
    </source>
</evidence>
<dbReference type="EMBL" id="JACEIK010000298">
    <property type="protein sequence ID" value="MCD7454354.1"/>
    <property type="molecule type" value="Genomic_DNA"/>
</dbReference>
<name>A0ABS8S5R9_DATST</name>
<accession>A0ABS8S5R9</accession>
<keyword evidence="3" id="KW-1185">Reference proteome</keyword>
<reference evidence="2 3" key="1">
    <citation type="journal article" date="2021" name="BMC Genomics">
        <title>Datura genome reveals duplications of psychoactive alkaloid biosynthetic genes and high mutation rate following tissue culture.</title>
        <authorList>
            <person name="Rajewski A."/>
            <person name="Carter-House D."/>
            <person name="Stajich J."/>
            <person name="Litt A."/>
        </authorList>
    </citation>
    <scope>NUCLEOTIDE SEQUENCE [LARGE SCALE GENOMIC DNA]</scope>
    <source>
        <strain evidence="2">AR-01</strain>
    </source>
</reference>
<dbReference type="InterPro" id="IPR032675">
    <property type="entry name" value="LRR_dom_sf"/>
</dbReference>
<dbReference type="Proteomes" id="UP000823775">
    <property type="component" value="Unassembled WGS sequence"/>
</dbReference>
<dbReference type="Gene3D" id="3.80.10.10">
    <property type="entry name" value="Ribonuclease Inhibitor"/>
    <property type="match status" value="1"/>
</dbReference>
<dbReference type="SUPFAM" id="SSF52058">
    <property type="entry name" value="L domain-like"/>
    <property type="match status" value="1"/>
</dbReference>
<evidence type="ECO:0000313" key="3">
    <source>
        <dbReference type="Proteomes" id="UP000823775"/>
    </source>
</evidence>
<organism evidence="2 3">
    <name type="scientific">Datura stramonium</name>
    <name type="common">Jimsonweed</name>
    <name type="synonym">Common thornapple</name>
    <dbReference type="NCBI Taxonomy" id="4076"/>
    <lineage>
        <taxon>Eukaryota</taxon>
        <taxon>Viridiplantae</taxon>
        <taxon>Streptophyta</taxon>
        <taxon>Embryophyta</taxon>
        <taxon>Tracheophyta</taxon>
        <taxon>Spermatophyta</taxon>
        <taxon>Magnoliopsida</taxon>
        <taxon>eudicotyledons</taxon>
        <taxon>Gunneridae</taxon>
        <taxon>Pentapetalae</taxon>
        <taxon>asterids</taxon>
        <taxon>lamiids</taxon>
        <taxon>Solanales</taxon>
        <taxon>Solanaceae</taxon>
        <taxon>Solanoideae</taxon>
        <taxon>Datureae</taxon>
        <taxon>Datura</taxon>
    </lineage>
</organism>
<dbReference type="InterPro" id="IPR001611">
    <property type="entry name" value="Leu-rich_rpt"/>
</dbReference>
<keyword evidence="1" id="KW-0732">Signal</keyword>
<dbReference type="PANTHER" id="PTHR47988">
    <property type="entry name" value="SOMATIC EMBRYOGENESIS RECEPTOR KINASE 1"/>
    <property type="match status" value="1"/>
</dbReference>